<feature type="compositionally biased region" description="Gly residues" evidence="1">
    <location>
        <begin position="86"/>
        <end position="96"/>
    </location>
</feature>
<feature type="compositionally biased region" description="Basic and acidic residues" evidence="1">
    <location>
        <begin position="18"/>
        <end position="29"/>
    </location>
</feature>
<protein>
    <submittedName>
        <fullName evidence="2">Uncharacterized protein</fullName>
    </submittedName>
</protein>
<evidence type="ECO:0000313" key="3">
    <source>
        <dbReference type="Proteomes" id="UP000190037"/>
    </source>
</evidence>
<organism evidence="2 3">
    <name type="scientific">Embleya scabrispora</name>
    <dbReference type="NCBI Taxonomy" id="159449"/>
    <lineage>
        <taxon>Bacteria</taxon>
        <taxon>Bacillati</taxon>
        <taxon>Actinomycetota</taxon>
        <taxon>Actinomycetes</taxon>
        <taxon>Kitasatosporales</taxon>
        <taxon>Streptomycetaceae</taxon>
        <taxon>Embleya</taxon>
    </lineage>
</organism>
<feature type="region of interest" description="Disordered" evidence="1">
    <location>
        <begin position="84"/>
        <end position="108"/>
    </location>
</feature>
<feature type="region of interest" description="Disordered" evidence="1">
    <location>
        <begin position="1"/>
        <end position="52"/>
    </location>
</feature>
<feature type="compositionally biased region" description="Basic residues" evidence="1">
    <location>
        <begin position="98"/>
        <end position="108"/>
    </location>
</feature>
<name>A0A1T3NTW7_9ACTN</name>
<reference evidence="2 3" key="1">
    <citation type="submission" date="2017-03" db="EMBL/GenBank/DDBJ databases">
        <title>Draft genome sequence of Streptomyces scabrisporus NF3, endophyte isolated from Amphipterygium adstringens.</title>
        <authorList>
            <person name="Vazquez M."/>
            <person name="Ceapa C.D."/>
            <person name="Rodriguez Luna D."/>
            <person name="Sanchez Esquivel S."/>
        </authorList>
    </citation>
    <scope>NUCLEOTIDE SEQUENCE [LARGE SCALE GENOMIC DNA]</scope>
    <source>
        <strain evidence="2 3">NF3</strain>
    </source>
</reference>
<accession>A0A1T3NTW7</accession>
<comment type="caution">
    <text evidence="2">The sequence shown here is derived from an EMBL/GenBank/DDBJ whole genome shotgun (WGS) entry which is preliminary data.</text>
</comment>
<evidence type="ECO:0000256" key="1">
    <source>
        <dbReference type="SAM" id="MobiDB-lite"/>
    </source>
</evidence>
<dbReference type="AlphaFoldDB" id="A0A1T3NTW7"/>
<evidence type="ECO:0000313" key="2">
    <source>
        <dbReference type="EMBL" id="OPC80228.1"/>
    </source>
</evidence>
<dbReference type="EMBL" id="MWQN01000001">
    <property type="protein sequence ID" value="OPC80228.1"/>
    <property type="molecule type" value="Genomic_DNA"/>
</dbReference>
<gene>
    <name evidence="2" type="ORF">B4N89_04050</name>
</gene>
<dbReference type="Proteomes" id="UP000190037">
    <property type="component" value="Unassembled WGS sequence"/>
</dbReference>
<feature type="compositionally biased region" description="Gly residues" evidence="1">
    <location>
        <begin position="31"/>
        <end position="41"/>
    </location>
</feature>
<sequence>MDGRGGRSGCARAARGRAAADRGRVDRGRCGPAGCGGGGAGAHRDRGPCGHGPGPCVDRAVGPAVAGGCGGHRARCASEVPRAVAGGTGRRSGGTRPGVRRARSGCGR</sequence>
<keyword evidence="3" id="KW-1185">Reference proteome</keyword>
<proteinExistence type="predicted"/>